<gene>
    <name evidence="1" type="primary">97</name>
    <name evidence="1" type="ORF">SEA_CAFASSO_97</name>
</gene>
<keyword evidence="2" id="KW-1185">Reference proteome</keyword>
<reference evidence="1 2" key="1">
    <citation type="submission" date="2021-05" db="EMBL/GenBank/DDBJ databases">
        <authorList>
            <person name="Bhalla S."/>
            <person name="Clase K."/>
            <person name="Cornely K."/>
            <person name="Forsyth M.H."/>
            <person name="Gosselin S."/>
            <person name="Jensen A."/>
            <person name="Nieto F."/>
            <person name="Tarbox B."/>
            <person name="Butela K.A."/>
            <person name="Garlena R.A."/>
            <person name="Russell D.A."/>
            <person name="Jacobs-Sera D."/>
            <person name="Hatfull G.F."/>
        </authorList>
    </citation>
    <scope>NUCLEOTIDE SEQUENCE [LARGE SCALE GENOMIC DNA]</scope>
</reference>
<organism evidence="1 2">
    <name type="scientific">Gordonia phage Cafasso</name>
    <dbReference type="NCBI Taxonomy" id="2851095"/>
    <lineage>
        <taxon>Viruses</taxon>
        <taxon>Duplodnaviria</taxon>
        <taxon>Heunggongvirae</taxon>
        <taxon>Uroviricota</taxon>
        <taxon>Caudoviricetes</taxon>
        <taxon>Kruegerviridae</taxon>
        <taxon>Cafassovirus</taxon>
        <taxon>Cafassovirus cafasso</taxon>
    </lineage>
</organism>
<protein>
    <submittedName>
        <fullName evidence="1">Uncharacterized protein</fullName>
    </submittedName>
</protein>
<dbReference type="EMBL" id="MZ322021">
    <property type="protein sequence ID" value="QXN74312.1"/>
    <property type="molecule type" value="Genomic_DNA"/>
</dbReference>
<sequence length="80" mass="8417">MADKDGCACESHDHENDMILSGVHVSRRMPADGSPDYVVMEATDASTLEIAGLLVVALVQGLIADFLDDGADDEPEGEGQ</sequence>
<evidence type="ECO:0000313" key="1">
    <source>
        <dbReference type="EMBL" id="QXN74312.1"/>
    </source>
</evidence>
<dbReference type="Proteomes" id="UP000827554">
    <property type="component" value="Segment"/>
</dbReference>
<evidence type="ECO:0000313" key="2">
    <source>
        <dbReference type="Proteomes" id="UP000827554"/>
    </source>
</evidence>
<proteinExistence type="predicted"/>
<name>A0AAE7SF07_9CAUD</name>
<accession>A0AAE7SF07</accession>